<keyword evidence="1" id="KW-1185">Reference proteome</keyword>
<dbReference type="AlphaFoldDB" id="A0A915HM42"/>
<dbReference type="Proteomes" id="UP000887565">
    <property type="component" value="Unplaced"/>
</dbReference>
<organism evidence="1 2">
    <name type="scientific">Romanomermis culicivorax</name>
    <name type="common">Nematode worm</name>
    <dbReference type="NCBI Taxonomy" id="13658"/>
    <lineage>
        <taxon>Eukaryota</taxon>
        <taxon>Metazoa</taxon>
        <taxon>Ecdysozoa</taxon>
        <taxon>Nematoda</taxon>
        <taxon>Enoplea</taxon>
        <taxon>Dorylaimia</taxon>
        <taxon>Mermithida</taxon>
        <taxon>Mermithoidea</taxon>
        <taxon>Mermithidae</taxon>
        <taxon>Romanomermis</taxon>
    </lineage>
</organism>
<name>A0A915HM42_ROMCU</name>
<accession>A0A915HM42</accession>
<evidence type="ECO:0000313" key="2">
    <source>
        <dbReference type="WBParaSite" id="nRc.2.0.1.t03038-RA"/>
    </source>
</evidence>
<reference evidence="2" key="1">
    <citation type="submission" date="2022-11" db="UniProtKB">
        <authorList>
            <consortium name="WormBaseParasite"/>
        </authorList>
    </citation>
    <scope>IDENTIFICATION</scope>
</reference>
<protein>
    <submittedName>
        <fullName evidence="2">Uncharacterized protein</fullName>
    </submittedName>
</protein>
<proteinExistence type="predicted"/>
<dbReference type="WBParaSite" id="nRc.2.0.1.t03038-RA">
    <property type="protein sequence ID" value="nRc.2.0.1.t03038-RA"/>
    <property type="gene ID" value="nRc.2.0.1.g03038"/>
</dbReference>
<sequence length="18" mass="2236">MVSVSWHKQTKTNKYRKN</sequence>
<evidence type="ECO:0000313" key="1">
    <source>
        <dbReference type="Proteomes" id="UP000887565"/>
    </source>
</evidence>